<dbReference type="GO" id="GO:0030425">
    <property type="term" value="C:dendrite"/>
    <property type="evidence" value="ECO:0007669"/>
    <property type="project" value="TreeGrafter"/>
</dbReference>
<dbReference type="PROSITE" id="PS50212">
    <property type="entry name" value="RASGEF_NTER"/>
    <property type="match status" value="1"/>
</dbReference>
<dbReference type="EMBL" id="REGN01003358">
    <property type="protein sequence ID" value="RNA23012.1"/>
    <property type="molecule type" value="Genomic_DNA"/>
</dbReference>
<dbReference type="InterPro" id="IPR036964">
    <property type="entry name" value="RASGEF_cat_dom_sf"/>
</dbReference>
<keyword evidence="7" id="KW-1185">Reference proteome</keyword>
<accession>A0A3M7RHG5</accession>
<evidence type="ECO:0000256" key="3">
    <source>
        <dbReference type="SAM" id="MobiDB-lite"/>
    </source>
</evidence>
<proteinExistence type="predicted"/>
<evidence type="ECO:0000256" key="1">
    <source>
        <dbReference type="ARBA" id="ARBA00022658"/>
    </source>
</evidence>
<dbReference type="InterPro" id="IPR029899">
    <property type="entry name" value="KNDC1"/>
</dbReference>
<organism evidence="6 7">
    <name type="scientific">Brachionus plicatilis</name>
    <name type="common">Marine rotifer</name>
    <name type="synonym">Brachionus muelleri</name>
    <dbReference type="NCBI Taxonomy" id="10195"/>
    <lineage>
        <taxon>Eukaryota</taxon>
        <taxon>Metazoa</taxon>
        <taxon>Spiralia</taxon>
        <taxon>Gnathifera</taxon>
        <taxon>Rotifera</taxon>
        <taxon>Eurotatoria</taxon>
        <taxon>Monogononta</taxon>
        <taxon>Pseudotrocha</taxon>
        <taxon>Ploima</taxon>
        <taxon>Brachionidae</taxon>
        <taxon>Brachionus</taxon>
    </lineage>
</organism>
<dbReference type="Pfam" id="PF00617">
    <property type="entry name" value="RasGEF"/>
    <property type="match status" value="1"/>
</dbReference>
<evidence type="ECO:0000313" key="6">
    <source>
        <dbReference type="EMBL" id="RNA23012.1"/>
    </source>
</evidence>
<feature type="domain" description="N-terminal Ras-GEF" evidence="5">
    <location>
        <begin position="1"/>
        <end position="66"/>
    </location>
</feature>
<dbReference type="Proteomes" id="UP000276133">
    <property type="component" value="Unassembled WGS sequence"/>
</dbReference>
<feature type="compositionally biased region" description="Basic and acidic residues" evidence="3">
    <location>
        <begin position="123"/>
        <end position="137"/>
    </location>
</feature>
<reference evidence="6 7" key="1">
    <citation type="journal article" date="2018" name="Sci. Rep.">
        <title>Genomic signatures of local adaptation to the degree of environmental predictability in rotifers.</title>
        <authorList>
            <person name="Franch-Gras L."/>
            <person name="Hahn C."/>
            <person name="Garcia-Roger E.M."/>
            <person name="Carmona M.J."/>
            <person name="Serra M."/>
            <person name="Gomez A."/>
        </authorList>
    </citation>
    <scope>NUCLEOTIDE SEQUENCE [LARGE SCALE GENOMIC DNA]</scope>
    <source>
        <strain evidence="6">HYR1</strain>
    </source>
</reference>
<dbReference type="GO" id="GO:0043025">
    <property type="term" value="C:neuronal cell body"/>
    <property type="evidence" value="ECO:0007669"/>
    <property type="project" value="TreeGrafter"/>
</dbReference>
<dbReference type="PANTHER" id="PTHR21560:SF0">
    <property type="entry name" value="KINASE NON-CATALYTIC C-LOBE DOMAIN-CONTAINING PROTEIN 1"/>
    <property type="match status" value="1"/>
</dbReference>
<dbReference type="GO" id="GO:0048814">
    <property type="term" value="P:regulation of dendrite morphogenesis"/>
    <property type="evidence" value="ECO:0007669"/>
    <property type="project" value="TreeGrafter"/>
</dbReference>
<evidence type="ECO:0000259" key="4">
    <source>
        <dbReference type="PROSITE" id="PS50009"/>
    </source>
</evidence>
<dbReference type="AlphaFoldDB" id="A0A3M7RHG5"/>
<feature type="compositionally biased region" description="Basic residues" evidence="3">
    <location>
        <begin position="110"/>
        <end position="122"/>
    </location>
</feature>
<dbReference type="Gene3D" id="1.10.840.10">
    <property type="entry name" value="Ras guanine-nucleotide exchange factors catalytic domain"/>
    <property type="match status" value="1"/>
</dbReference>
<evidence type="ECO:0000313" key="7">
    <source>
        <dbReference type="Proteomes" id="UP000276133"/>
    </source>
</evidence>
<dbReference type="GO" id="GO:0032045">
    <property type="term" value="C:guanyl-nucleotide exchange factor complex"/>
    <property type="evidence" value="ECO:0007669"/>
    <property type="project" value="TreeGrafter"/>
</dbReference>
<feature type="domain" description="Ras-GEF" evidence="4">
    <location>
        <begin position="156"/>
        <end position="405"/>
    </location>
</feature>
<gene>
    <name evidence="6" type="ORF">BpHYR1_014662</name>
</gene>
<dbReference type="SMART" id="SM00147">
    <property type="entry name" value="RasGEF"/>
    <property type="match status" value="1"/>
</dbReference>
<evidence type="ECO:0000259" key="5">
    <source>
        <dbReference type="PROSITE" id="PS50212"/>
    </source>
</evidence>
<dbReference type="SUPFAM" id="SSF48366">
    <property type="entry name" value="Ras GEF"/>
    <property type="match status" value="1"/>
</dbReference>
<dbReference type="InterPro" id="IPR001895">
    <property type="entry name" value="RASGEF_cat_dom"/>
</dbReference>
<dbReference type="GO" id="GO:0005085">
    <property type="term" value="F:guanyl-nucleotide exchange factor activity"/>
    <property type="evidence" value="ECO:0007669"/>
    <property type="project" value="UniProtKB-KW"/>
</dbReference>
<name>A0A3M7RHG5_BRAPC</name>
<comment type="caution">
    <text evidence="6">The sequence shown here is derived from an EMBL/GenBank/DDBJ whole genome shotgun (WGS) entry which is preliminary data.</text>
</comment>
<dbReference type="OrthoDB" id="10254377at2759"/>
<evidence type="ECO:0000256" key="2">
    <source>
        <dbReference type="PROSITE-ProRule" id="PRU00168"/>
    </source>
</evidence>
<keyword evidence="1 2" id="KW-0344">Guanine-nucleotide releasing factor</keyword>
<dbReference type="PANTHER" id="PTHR21560">
    <property type="entry name" value="VERY KIND PROTEIN"/>
    <property type="match status" value="1"/>
</dbReference>
<feature type="region of interest" description="Disordered" evidence="3">
    <location>
        <begin position="110"/>
        <end position="139"/>
    </location>
</feature>
<sequence length="431" mass="50369">MTKNKKNVVQERTIHLLAMWLDGFYSIDFHQNIELIENLEIFLNEEIKSYDFKKHQLILDLLQNPNVEFNLFTKKSKYFEKLNEKYRKQENETKKSRLFNGASLKKRILNSSAKRARSSSKSKSRERNQNDSRHQDDLNATTNSSYRIDFLVSDFTIEKIASQLTLIEWDNFLDIHVCHCLNSKAQGVNCDSRQPIDPNIINTQSCLFVDNYLSKSVYKMIQFNYLLTHWIAAEILLSDTSKSQALLIMKFLKIAKKCCDLANFSTAFSICEGLQDITVRNLPAWQHVSGKSMQSFEKIISYKILFQNDPFAVYNLTKSMNLPVIPPMHFFLLIVQQQEHGSFQLPNGLWKWTKLGFLSNLVDQIRNVQQHFDCNLEPCEEFVEGLLQRIYYLKDFDLNNLAESSFLDYQSQKFNSSMSTIKHLIPKKRAS</sequence>
<protein>
    <submittedName>
        <fullName evidence="6">Very KIND</fullName>
    </submittedName>
</protein>
<dbReference type="PROSITE" id="PS50009">
    <property type="entry name" value="RASGEF_CAT"/>
    <property type="match status" value="1"/>
</dbReference>
<dbReference type="InterPro" id="IPR023578">
    <property type="entry name" value="Ras_GEF_dom_sf"/>
</dbReference>
<dbReference type="GO" id="GO:0007264">
    <property type="term" value="P:small GTPase-mediated signal transduction"/>
    <property type="evidence" value="ECO:0007669"/>
    <property type="project" value="InterPro"/>
</dbReference>
<dbReference type="InterPro" id="IPR000651">
    <property type="entry name" value="Ras-like_Gua-exchang_fac_N"/>
</dbReference>